<dbReference type="InterPro" id="IPR006528">
    <property type="entry name" value="Phage_head_morphogenesis_dom"/>
</dbReference>
<accession>A0A2V3VBP3</accession>
<evidence type="ECO:0000313" key="2">
    <source>
        <dbReference type="EMBL" id="PXW79000.1"/>
    </source>
</evidence>
<organism evidence="2 3">
    <name type="scientific">Blastomonas natatoria</name>
    <dbReference type="NCBI Taxonomy" id="34015"/>
    <lineage>
        <taxon>Bacteria</taxon>
        <taxon>Pseudomonadati</taxon>
        <taxon>Pseudomonadota</taxon>
        <taxon>Alphaproteobacteria</taxon>
        <taxon>Sphingomonadales</taxon>
        <taxon>Sphingomonadaceae</taxon>
        <taxon>Blastomonas</taxon>
    </lineage>
</organism>
<proteinExistence type="predicted"/>
<dbReference type="EMBL" id="QJJM01000001">
    <property type="protein sequence ID" value="PXW79000.1"/>
    <property type="molecule type" value="Genomic_DNA"/>
</dbReference>
<keyword evidence="3" id="KW-1185">Reference proteome</keyword>
<protein>
    <submittedName>
        <fullName evidence="2">SPP1 gp7 family putative phage head morphogenesis protein</fullName>
    </submittedName>
</protein>
<gene>
    <name evidence="2" type="ORF">C7451_10162</name>
</gene>
<dbReference type="AlphaFoldDB" id="A0A2V3VBP3"/>
<sequence>MLEETPPLLLPEEAIAFFRAKGIAFGFDWRDVWQEEHAKAFTVAKAMSRDLLEDIRQAVDDALVNGTTLATFREQLTPLLMARGWWGRSLETDPLTGEQRVVQLGSPARLRTIFDTNLRSAYAAGRWERIQRQKRVFPFLIYESVKDGRERPEHGAWHKTILPVDDPWWDTHYPPCGWNCRCTARPANQRMLDRRGEKVTDQPVRFPQKDYVNRRTGEITRTERGIDPGFSFNVGKAYLDPLSPKPMPGQPGEGDATAAADLSADAEKVLKRLLRPFELEAGEIQRGKIWRDATGWPFAIGAGLFRSPRGDLQLPNRSQLRRYELGLAALARPDTIRLVWVRDKTGRMMLMRRYLAGTVAFDIGRAGWRTTPLRSAGGGKIVWQR</sequence>
<dbReference type="OrthoDB" id="9813502at2"/>
<evidence type="ECO:0000259" key="1">
    <source>
        <dbReference type="Pfam" id="PF04233"/>
    </source>
</evidence>
<dbReference type="Proteomes" id="UP000248014">
    <property type="component" value="Unassembled WGS sequence"/>
</dbReference>
<name>A0A2V3VBP3_9SPHN</name>
<dbReference type="NCBIfam" id="TIGR01641">
    <property type="entry name" value="phageSPP1_gp7"/>
    <property type="match status" value="1"/>
</dbReference>
<dbReference type="Pfam" id="PF04233">
    <property type="entry name" value="Phage_Mu_F"/>
    <property type="match status" value="1"/>
</dbReference>
<reference evidence="2 3" key="1">
    <citation type="submission" date="2018-05" db="EMBL/GenBank/DDBJ databases">
        <title>Genomic Encyclopedia of Type Strains, Phase IV (KMG-IV): sequencing the most valuable type-strain genomes for metagenomic binning, comparative biology and taxonomic classification.</title>
        <authorList>
            <person name="Goeker M."/>
        </authorList>
    </citation>
    <scope>NUCLEOTIDE SEQUENCE [LARGE SCALE GENOMIC DNA]</scope>
    <source>
        <strain evidence="2 3">DSM 3183</strain>
    </source>
</reference>
<dbReference type="RefSeq" id="WP_110296993.1">
    <property type="nucleotide sequence ID" value="NZ_QJJM01000001.1"/>
</dbReference>
<feature type="domain" description="Phage head morphogenesis" evidence="1">
    <location>
        <begin position="54"/>
        <end position="184"/>
    </location>
</feature>
<evidence type="ECO:0000313" key="3">
    <source>
        <dbReference type="Proteomes" id="UP000248014"/>
    </source>
</evidence>
<comment type="caution">
    <text evidence="2">The sequence shown here is derived from an EMBL/GenBank/DDBJ whole genome shotgun (WGS) entry which is preliminary data.</text>
</comment>